<proteinExistence type="predicted"/>
<dbReference type="SUPFAM" id="SSF46565">
    <property type="entry name" value="Chaperone J-domain"/>
    <property type="match status" value="1"/>
</dbReference>
<sequence>MLMNYSKRSLRLFSSICTPKDYYVILGLEIGAKQADVRQAYLSLAKQYHPDTPTGDAEKFKKIGEAYEKISDLNFSVGKEINHQQSQSKQNKDNDFYEAKSSYSHEDYRRHNEWAYKERIRPDYGFRGATTHGCAYNDPFLARRERYTYSQYKYDKYNNNHNWKNHGRKRREETYGGREEKEAENESKIWIYVAVFVGGIIFIQSFNSSPAYSSPPNLYRKSR</sequence>
<dbReference type="EMBL" id="CAJZBQ010000053">
    <property type="protein sequence ID" value="CAG9331341.1"/>
    <property type="molecule type" value="Genomic_DNA"/>
</dbReference>
<protein>
    <recommendedName>
        <fullName evidence="2">J domain-containing protein</fullName>
    </recommendedName>
</protein>
<dbReference type="SMART" id="SM00271">
    <property type="entry name" value="DnaJ"/>
    <property type="match status" value="1"/>
</dbReference>
<dbReference type="PANTHER" id="PTHR43908">
    <property type="entry name" value="AT29763P-RELATED"/>
    <property type="match status" value="1"/>
</dbReference>
<name>A0AAU9K0C5_9CILI</name>
<keyword evidence="1" id="KW-1133">Transmembrane helix</keyword>
<comment type="caution">
    <text evidence="3">The sequence shown here is derived from an EMBL/GenBank/DDBJ whole genome shotgun (WGS) entry which is preliminary data.</text>
</comment>
<dbReference type="PRINTS" id="PR00625">
    <property type="entry name" value="JDOMAIN"/>
</dbReference>
<keyword evidence="4" id="KW-1185">Reference proteome</keyword>
<keyword evidence="1" id="KW-0472">Membrane</keyword>
<dbReference type="Gene3D" id="1.10.287.110">
    <property type="entry name" value="DnaJ domain"/>
    <property type="match status" value="1"/>
</dbReference>
<dbReference type="GO" id="GO:0071218">
    <property type="term" value="P:cellular response to misfolded protein"/>
    <property type="evidence" value="ECO:0007669"/>
    <property type="project" value="TreeGrafter"/>
</dbReference>
<gene>
    <name evidence="3" type="ORF">BSTOLATCC_MIC53413</name>
</gene>
<dbReference type="InterPro" id="IPR051100">
    <property type="entry name" value="DnaJ_subfamily_B/C"/>
</dbReference>
<reference evidence="3" key="1">
    <citation type="submission" date="2021-09" db="EMBL/GenBank/DDBJ databases">
        <authorList>
            <consortium name="AG Swart"/>
            <person name="Singh M."/>
            <person name="Singh A."/>
            <person name="Seah K."/>
            <person name="Emmerich C."/>
        </authorList>
    </citation>
    <scope>NUCLEOTIDE SEQUENCE</scope>
    <source>
        <strain evidence="3">ATCC30299</strain>
    </source>
</reference>
<dbReference type="PANTHER" id="PTHR43908:SF3">
    <property type="entry name" value="AT29763P-RELATED"/>
    <property type="match status" value="1"/>
</dbReference>
<feature type="transmembrane region" description="Helical" evidence="1">
    <location>
        <begin position="189"/>
        <end position="206"/>
    </location>
</feature>
<evidence type="ECO:0000259" key="2">
    <source>
        <dbReference type="PROSITE" id="PS50076"/>
    </source>
</evidence>
<evidence type="ECO:0000313" key="3">
    <source>
        <dbReference type="EMBL" id="CAG9331341.1"/>
    </source>
</evidence>
<accession>A0AAU9K0C5</accession>
<dbReference type="PROSITE" id="PS50076">
    <property type="entry name" value="DNAJ_2"/>
    <property type="match status" value="1"/>
</dbReference>
<dbReference type="InterPro" id="IPR001623">
    <property type="entry name" value="DnaJ_domain"/>
</dbReference>
<organism evidence="3 4">
    <name type="scientific">Blepharisma stoltei</name>
    <dbReference type="NCBI Taxonomy" id="1481888"/>
    <lineage>
        <taxon>Eukaryota</taxon>
        <taxon>Sar</taxon>
        <taxon>Alveolata</taxon>
        <taxon>Ciliophora</taxon>
        <taxon>Postciliodesmatophora</taxon>
        <taxon>Heterotrichea</taxon>
        <taxon>Heterotrichida</taxon>
        <taxon>Blepharismidae</taxon>
        <taxon>Blepharisma</taxon>
    </lineage>
</organism>
<dbReference type="Proteomes" id="UP001162131">
    <property type="component" value="Unassembled WGS sequence"/>
</dbReference>
<dbReference type="GO" id="GO:0005789">
    <property type="term" value="C:endoplasmic reticulum membrane"/>
    <property type="evidence" value="ECO:0007669"/>
    <property type="project" value="TreeGrafter"/>
</dbReference>
<dbReference type="AlphaFoldDB" id="A0AAU9K0C5"/>
<dbReference type="CDD" id="cd06257">
    <property type="entry name" value="DnaJ"/>
    <property type="match status" value="1"/>
</dbReference>
<evidence type="ECO:0000256" key="1">
    <source>
        <dbReference type="SAM" id="Phobius"/>
    </source>
</evidence>
<dbReference type="InterPro" id="IPR036869">
    <property type="entry name" value="J_dom_sf"/>
</dbReference>
<feature type="domain" description="J" evidence="2">
    <location>
        <begin position="21"/>
        <end position="86"/>
    </location>
</feature>
<dbReference type="Pfam" id="PF00226">
    <property type="entry name" value="DnaJ"/>
    <property type="match status" value="1"/>
</dbReference>
<dbReference type="GO" id="GO:0030544">
    <property type="term" value="F:Hsp70 protein binding"/>
    <property type="evidence" value="ECO:0007669"/>
    <property type="project" value="TreeGrafter"/>
</dbReference>
<evidence type="ECO:0000313" key="4">
    <source>
        <dbReference type="Proteomes" id="UP001162131"/>
    </source>
</evidence>
<keyword evidence="1" id="KW-0812">Transmembrane</keyword>